<keyword evidence="3" id="KW-0067">ATP-binding</keyword>
<comment type="caution">
    <text evidence="3">The sequence shown here is derived from an EMBL/GenBank/DDBJ whole genome shotgun (WGS) entry which is preliminary data.</text>
</comment>
<organism evidence="3 4">
    <name type="scientific">Bullifex porci</name>
    <dbReference type="NCBI Taxonomy" id="2606638"/>
    <lineage>
        <taxon>Bacteria</taxon>
        <taxon>Pseudomonadati</taxon>
        <taxon>Spirochaetota</taxon>
        <taxon>Spirochaetia</taxon>
        <taxon>Spirochaetales</taxon>
        <taxon>Spirochaetaceae</taxon>
        <taxon>Bullifex</taxon>
    </lineage>
</organism>
<sequence>MSIIRSAYLEKIIPFIDKPLVKVITGIRRCGKSVMMEQIQEYLLNHGIESECILSLNFESFLDERVKSLETVSNVVKEIAVNSSGKKIYLFFDEIQELDGWEKLINSYLIDFNCDIYITGSNAKLLSSELSTYLAGRYIEIKMYPFSFAESFEALKILYENISQKEAFDIYVKTGGYPFLYNFKFNEGQKKQYLDDIFNSIILKDICYRYKIRDVALFKVLITFFIANIGTPFSSSSLIKYLKNERQSLSTETVYNYLEYCKEACLLYLVPRQNLKGNEILSTQEKIYLTDHGIRESLFMKNQKDINQILENIVYIELLRRGYFVTVGKTKNQEIDFYVQNEKGIEYYQVCYLLASEETVQREFGAYNSVNDNYPKYVLSLDDFDFSQNGIIHKNIIKWLLEG</sequence>
<keyword evidence="3" id="KW-0547">Nucleotide-binding</keyword>
<dbReference type="SUPFAM" id="SSF52540">
    <property type="entry name" value="P-loop containing nucleoside triphosphate hydrolases"/>
    <property type="match status" value="1"/>
</dbReference>
<dbReference type="InterPro" id="IPR041682">
    <property type="entry name" value="AAA_14"/>
</dbReference>
<protein>
    <submittedName>
        <fullName evidence="3">ATP-binding protein</fullName>
    </submittedName>
</protein>
<evidence type="ECO:0000259" key="1">
    <source>
        <dbReference type="Pfam" id="PF13173"/>
    </source>
</evidence>
<dbReference type="Proteomes" id="UP000460549">
    <property type="component" value="Unassembled WGS sequence"/>
</dbReference>
<gene>
    <name evidence="3" type="ORF">FYJ80_03315</name>
</gene>
<evidence type="ECO:0000313" key="4">
    <source>
        <dbReference type="Proteomes" id="UP000460549"/>
    </source>
</evidence>
<dbReference type="InterPro" id="IPR025420">
    <property type="entry name" value="DUF4143"/>
</dbReference>
<dbReference type="Pfam" id="PF13173">
    <property type="entry name" value="AAA_14"/>
    <property type="match status" value="1"/>
</dbReference>
<proteinExistence type="predicted"/>
<feature type="domain" description="DUF4143" evidence="2">
    <location>
        <begin position="204"/>
        <end position="350"/>
    </location>
</feature>
<keyword evidence="4" id="KW-1185">Reference proteome</keyword>
<dbReference type="InterPro" id="IPR027417">
    <property type="entry name" value="P-loop_NTPase"/>
</dbReference>
<dbReference type="EMBL" id="VUNN01000004">
    <property type="protein sequence ID" value="MSU05808.1"/>
    <property type="molecule type" value="Genomic_DNA"/>
</dbReference>
<accession>A0A7X2PC94</accession>
<evidence type="ECO:0000313" key="3">
    <source>
        <dbReference type="EMBL" id="MSU05808.1"/>
    </source>
</evidence>
<dbReference type="PANTHER" id="PTHR33295:SF20">
    <property type="entry name" value="ATPASE"/>
    <property type="match status" value="1"/>
</dbReference>
<dbReference type="Pfam" id="PF13635">
    <property type="entry name" value="DUF4143"/>
    <property type="match status" value="1"/>
</dbReference>
<dbReference type="PANTHER" id="PTHR33295">
    <property type="entry name" value="ATPASE"/>
    <property type="match status" value="1"/>
</dbReference>
<reference evidence="3 4" key="1">
    <citation type="submission" date="2019-08" db="EMBL/GenBank/DDBJ databases">
        <title>In-depth cultivation of the pig gut microbiome towards novel bacterial diversity and tailored functional studies.</title>
        <authorList>
            <person name="Wylensek D."/>
            <person name="Hitch T.C.A."/>
            <person name="Clavel T."/>
        </authorList>
    </citation>
    <scope>NUCLEOTIDE SEQUENCE [LARGE SCALE GENOMIC DNA]</scope>
    <source>
        <strain evidence="3 4">NM-380-WT-3C1</strain>
    </source>
</reference>
<dbReference type="RefSeq" id="WP_154424710.1">
    <property type="nucleotide sequence ID" value="NZ_VUNN01000004.1"/>
</dbReference>
<feature type="domain" description="AAA" evidence="1">
    <location>
        <begin position="21"/>
        <end position="150"/>
    </location>
</feature>
<evidence type="ECO:0000259" key="2">
    <source>
        <dbReference type="Pfam" id="PF13635"/>
    </source>
</evidence>
<name>A0A7X2PC94_9SPIO</name>
<dbReference type="GO" id="GO:0005524">
    <property type="term" value="F:ATP binding"/>
    <property type="evidence" value="ECO:0007669"/>
    <property type="project" value="UniProtKB-KW"/>
</dbReference>
<dbReference type="AlphaFoldDB" id="A0A7X2PC94"/>